<protein>
    <submittedName>
        <fullName evidence="1">Uncharacterized protein</fullName>
    </submittedName>
</protein>
<evidence type="ECO:0000313" key="2">
    <source>
        <dbReference type="Proteomes" id="UP000001203"/>
    </source>
</evidence>
<proteinExistence type="predicted"/>
<dbReference type="KEGG" id="cyt:cce_4952"/>
<reference evidence="1 2" key="1">
    <citation type="journal article" date="2008" name="Proc. Natl. Acad. Sci. U.S.A.">
        <title>The genome of Cyanothece 51142, a unicellular diazotrophic cyanobacterium important in the marine nitrogen cycle.</title>
        <authorList>
            <person name="Welsh E.A."/>
            <person name="Liberton M."/>
            <person name="Stoeckel J."/>
            <person name="Loh T."/>
            <person name="Elvitigala T."/>
            <person name="Wang C."/>
            <person name="Wollam A."/>
            <person name="Fulton R.S."/>
            <person name="Clifton S.W."/>
            <person name="Jacobs J.M."/>
            <person name="Aurora R."/>
            <person name="Ghosh B.K."/>
            <person name="Sherman L.A."/>
            <person name="Smith R.D."/>
            <person name="Wilson R.K."/>
            <person name="Pakrasi H.B."/>
        </authorList>
    </citation>
    <scope>NUCLEOTIDE SEQUENCE [LARGE SCALE GENOMIC DNA]</scope>
    <source>
        <strain evidence="2">ATCC 51142 / BH68</strain>
    </source>
</reference>
<organism evidence="1 2">
    <name type="scientific">Crocosphaera subtropica (strain ATCC 51142 / BH68)</name>
    <name type="common">Cyanothece sp. (strain ATCC 51142)</name>
    <dbReference type="NCBI Taxonomy" id="43989"/>
    <lineage>
        <taxon>Bacteria</taxon>
        <taxon>Bacillati</taxon>
        <taxon>Cyanobacteriota</taxon>
        <taxon>Cyanophyceae</taxon>
        <taxon>Oscillatoriophycideae</taxon>
        <taxon>Chroococcales</taxon>
        <taxon>Aphanothecaceae</taxon>
        <taxon>Crocosphaera</taxon>
        <taxon>Crocosphaera subtropica</taxon>
    </lineage>
</organism>
<sequence>MSRERKLEKNTFGNGLWTEYNCYYLFPSTKMEQDPYKEADLWLTIVVTEGKVEVSEHLHIRRTGASTRESYVADCLTVLDGRSVKVMPYFEIKVDTATSDVYIAFNKQALTDDLKGIKNKKRKIYTVCGNKCFCFDNKHIYDQDYNLFRIKRYGFWMSIPRKVAKHLVQFHDFKVLDWKGKEDNLIYQQLFHAPKPKLIGILD</sequence>
<keyword evidence="2" id="KW-1185">Reference proteome</keyword>
<dbReference type="STRING" id="43989.cce_4952"/>
<dbReference type="HOGENOM" id="CLU_1347033_0_0_3"/>
<dbReference type="AlphaFoldDB" id="B1X2D7"/>
<name>B1X2D7_CROS5</name>
<dbReference type="OrthoDB" id="9858095at2"/>
<gene>
    <name evidence="1" type="ordered locus">cce_4952</name>
</gene>
<accession>B1X2D7</accession>
<evidence type="ECO:0000313" key="1">
    <source>
        <dbReference type="EMBL" id="ACB54298.1"/>
    </source>
</evidence>
<dbReference type="Proteomes" id="UP000001203">
    <property type="component" value="Chromosome linear"/>
</dbReference>
<dbReference type="EMBL" id="CP000807">
    <property type="protein sequence ID" value="ACB54298.1"/>
    <property type="molecule type" value="Genomic_DNA"/>
</dbReference>